<dbReference type="BioCyc" id="AMUC349741:G1GBX-673-MONOMER"/>
<evidence type="ECO:0000313" key="3">
    <source>
        <dbReference type="EMBL" id="ACD04454.1"/>
    </source>
</evidence>
<organism evidence="3 4">
    <name type="scientific">Akkermansia muciniphila (strain ATCC BAA-835 / DSM 22959 / JCM 33894 / BCRC 81048 / CCUG 64013 / CIP 107961 / Muc)</name>
    <dbReference type="NCBI Taxonomy" id="349741"/>
    <lineage>
        <taxon>Bacteria</taxon>
        <taxon>Pseudomonadati</taxon>
        <taxon>Verrucomicrobiota</taxon>
        <taxon>Verrucomicrobiia</taxon>
        <taxon>Verrucomicrobiales</taxon>
        <taxon>Akkermansiaceae</taxon>
        <taxon>Akkermansia</taxon>
    </lineage>
</organism>
<dbReference type="PaxDb" id="349741-Amuc_0617"/>
<keyword evidence="2" id="KW-0472">Membrane</keyword>
<dbReference type="Proteomes" id="UP000001031">
    <property type="component" value="Chromosome"/>
</dbReference>
<keyword evidence="2" id="KW-0812">Transmembrane</keyword>
<gene>
    <name evidence="3" type="ordered locus">Amuc_0617</name>
</gene>
<keyword evidence="2" id="KW-1133">Transmembrane helix</keyword>
<feature type="transmembrane region" description="Helical" evidence="2">
    <location>
        <begin position="179"/>
        <end position="199"/>
    </location>
</feature>
<feature type="compositionally biased region" description="Basic residues" evidence="1">
    <location>
        <begin position="1"/>
        <end position="11"/>
    </location>
</feature>
<keyword evidence="4" id="KW-1185">Reference proteome</keyword>
<evidence type="ECO:0000256" key="2">
    <source>
        <dbReference type="SAM" id="Phobius"/>
    </source>
</evidence>
<feature type="region of interest" description="Disordered" evidence="1">
    <location>
        <begin position="1"/>
        <end position="42"/>
    </location>
</feature>
<protein>
    <submittedName>
        <fullName evidence="3">Uncharacterized protein</fullName>
    </submittedName>
</protein>
<evidence type="ECO:0000256" key="1">
    <source>
        <dbReference type="SAM" id="MobiDB-lite"/>
    </source>
</evidence>
<reference evidence="4" key="1">
    <citation type="journal article" date="2011" name="PLoS ONE">
        <title>The genome of Akkermansia muciniphila, a dedicated intestinal mucin degrader, and its use in exploring intestinal metagenomes.</title>
        <authorList>
            <person name="van Passel M.W."/>
            <person name="Kant R."/>
            <person name="Zoetendal E.G."/>
            <person name="Plugge C.M."/>
            <person name="Derrien M."/>
            <person name="Malfatti S.A."/>
            <person name="Chain P.S."/>
            <person name="Woyke T."/>
            <person name="Palva A."/>
            <person name="de Vos W.M."/>
            <person name="Smidt H."/>
        </authorList>
    </citation>
    <scope>NUCLEOTIDE SEQUENCE [LARGE SCALE GENOMIC DNA]</scope>
    <source>
        <strain evidence="4">ATCC BAA-835 / DSM 22959 / JCM 33894 / BCRC 81048 / CCUG 64013 / CIP 107961 / Muc</strain>
    </source>
</reference>
<dbReference type="EMBL" id="CP001071">
    <property type="protein sequence ID" value="ACD04454.1"/>
    <property type="molecule type" value="Genomic_DNA"/>
</dbReference>
<name>B2UPH7_AKKM8</name>
<dbReference type="KEGG" id="amu:Amuc_0617"/>
<proteinExistence type="predicted"/>
<dbReference type="AlphaFoldDB" id="B2UPH7"/>
<dbReference type="HOGENOM" id="CLU_1358080_0_0_0"/>
<sequence length="201" mass="22874">MRRERPGRKNPYKTGMISGKQPLNAPTRKRSQRSPECCAREHFPPRKKKGKFLLVAEKIILYYIFLIFYSMSLHSAPSIVWELSGEPCETRDQALSGIKNNTEAFIICSRGDEFLQATCNSPENYHCEISFAGGKDRELYMTPKDLDYSRLHDLFSRYAAGEDLSHLKKEWTLDAHKPGYITAIVVVLAIIAVLAVIIFSS</sequence>
<feature type="transmembrane region" description="Helical" evidence="2">
    <location>
        <begin position="52"/>
        <end position="71"/>
    </location>
</feature>
<evidence type="ECO:0000313" key="4">
    <source>
        <dbReference type="Proteomes" id="UP000001031"/>
    </source>
</evidence>
<accession>B2UPH7</accession>